<evidence type="ECO:0008006" key="8">
    <source>
        <dbReference type="Google" id="ProtNLM"/>
    </source>
</evidence>
<evidence type="ECO:0000256" key="5">
    <source>
        <dbReference type="ARBA" id="ARBA00023180"/>
    </source>
</evidence>
<dbReference type="PANTHER" id="PTHR13234">
    <property type="entry name" value="GAMMA-INTERFERON INDUCIBLE LYSOSOMAL THIOL REDUCTASE GILT"/>
    <property type="match status" value="1"/>
</dbReference>
<accession>A0AA38J2V5</accession>
<keyword evidence="5" id="KW-0325">Glycoprotein</keyword>
<dbReference type="AlphaFoldDB" id="A0AA38J2V5"/>
<sequence length="289" mass="32508">MKRQEHMALASASVESITMSSYVLSLRLGRKIRNVLFSEVVKLVIMSSKATALHKYKQLIIYHFIPVRHVLFLITLISLNRLPVAVFDCCVFIKLMLAKKLPVTLYYESLCPDSVRFVTKQLHPTFKDAGKYLDLDLVPFGFATADNSSGHWEFICQHGAVECYNNKVHSCVIAHNSIAASVEFIYCAMKSKPSNETLTLCANLTNISWESIESCLSSGEADILLVENGRKTNMVIPSISYIPTIIFNGIYNKALQVEAEHNFLKVICLLLKNKPDICKYLGIIQNLII</sequence>
<dbReference type="GO" id="GO:0005576">
    <property type="term" value="C:extracellular region"/>
    <property type="evidence" value="ECO:0007669"/>
    <property type="project" value="UniProtKB-SubCell"/>
</dbReference>
<comment type="similarity">
    <text evidence="2">Belongs to the GILT family.</text>
</comment>
<protein>
    <recommendedName>
        <fullName evidence="8">Gamma-interferon-inducible lysosomal thiol reductase</fullName>
    </recommendedName>
</protein>
<comment type="subcellular location">
    <subcellularLocation>
        <location evidence="1">Secreted</location>
    </subcellularLocation>
</comment>
<evidence type="ECO:0000313" key="6">
    <source>
        <dbReference type="EMBL" id="KAJ3666136.1"/>
    </source>
</evidence>
<reference evidence="6" key="1">
    <citation type="journal article" date="2023" name="G3 (Bethesda)">
        <title>Whole genome assemblies of Zophobas morio and Tenebrio molitor.</title>
        <authorList>
            <person name="Kaur S."/>
            <person name="Stinson S.A."/>
            <person name="diCenzo G.C."/>
        </authorList>
    </citation>
    <scope>NUCLEOTIDE SEQUENCE</scope>
    <source>
        <strain evidence="6">QUZm001</strain>
    </source>
</reference>
<comment type="caution">
    <text evidence="6">The sequence shown here is derived from an EMBL/GenBank/DDBJ whole genome shotgun (WGS) entry which is preliminary data.</text>
</comment>
<dbReference type="Proteomes" id="UP001168821">
    <property type="component" value="Unassembled WGS sequence"/>
</dbReference>
<dbReference type="PANTHER" id="PTHR13234:SF8">
    <property type="entry name" value="GAMMA-INTERFERON-INDUCIBLE LYSOSOMAL THIOL REDUCTASE"/>
    <property type="match status" value="1"/>
</dbReference>
<dbReference type="EMBL" id="JALNTZ010000001">
    <property type="protein sequence ID" value="KAJ3666136.1"/>
    <property type="molecule type" value="Genomic_DNA"/>
</dbReference>
<keyword evidence="3" id="KW-0964">Secreted</keyword>
<organism evidence="6 7">
    <name type="scientific">Zophobas morio</name>
    <dbReference type="NCBI Taxonomy" id="2755281"/>
    <lineage>
        <taxon>Eukaryota</taxon>
        <taxon>Metazoa</taxon>
        <taxon>Ecdysozoa</taxon>
        <taxon>Arthropoda</taxon>
        <taxon>Hexapoda</taxon>
        <taxon>Insecta</taxon>
        <taxon>Pterygota</taxon>
        <taxon>Neoptera</taxon>
        <taxon>Endopterygota</taxon>
        <taxon>Coleoptera</taxon>
        <taxon>Polyphaga</taxon>
        <taxon>Cucujiformia</taxon>
        <taxon>Tenebrionidae</taxon>
        <taxon>Zophobas</taxon>
    </lineage>
</organism>
<dbReference type="Pfam" id="PF03227">
    <property type="entry name" value="GILT"/>
    <property type="match status" value="1"/>
</dbReference>
<keyword evidence="4" id="KW-0732">Signal</keyword>
<name>A0AA38J2V5_9CUCU</name>
<evidence type="ECO:0000256" key="3">
    <source>
        <dbReference type="ARBA" id="ARBA00022525"/>
    </source>
</evidence>
<evidence type="ECO:0000256" key="4">
    <source>
        <dbReference type="ARBA" id="ARBA00022729"/>
    </source>
</evidence>
<keyword evidence="7" id="KW-1185">Reference proteome</keyword>
<dbReference type="InterPro" id="IPR004911">
    <property type="entry name" value="Interferon-induced_GILT"/>
</dbReference>
<evidence type="ECO:0000313" key="7">
    <source>
        <dbReference type="Proteomes" id="UP001168821"/>
    </source>
</evidence>
<gene>
    <name evidence="6" type="ORF">Zmor_001590</name>
</gene>
<evidence type="ECO:0000256" key="2">
    <source>
        <dbReference type="ARBA" id="ARBA00005679"/>
    </source>
</evidence>
<evidence type="ECO:0000256" key="1">
    <source>
        <dbReference type="ARBA" id="ARBA00004613"/>
    </source>
</evidence>
<proteinExistence type="inferred from homology"/>
<dbReference type="GO" id="GO:0016671">
    <property type="term" value="F:oxidoreductase activity, acting on a sulfur group of donors, disulfide as acceptor"/>
    <property type="evidence" value="ECO:0007669"/>
    <property type="project" value="InterPro"/>
</dbReference>